<dbReference type="PANTHER" id="PTHR24121:SF25">
    <property type="entry name" value="PGG DOMAIN-CONTAINING PROTEIN"/>
    <property type="match status" value="1"/>
</dbReference>
<evidence type="ECO:0000313" key="3">
    <source>
        <dbReference type="Proteomes" id="UP000015106"/>
    </source>
</evidence>
<dbReference type="Gramene" id="TuG1812G0100000380.01.T01">
    <property type="protein sequence ID" value="TuG1812G0100000380.01.T01.cds305313"/>
    <property type="gene ID" value="TuG1812G0100000380.01"/>
</dbReference>
<dbReference type="InterPro" id="IPR002110">
    <property type="entry name" value="Ankyrin_rpt"/>
</dbReference>
<dbReference type="EnsemblPlants" id="TuG1812G0100000380.01.T01">
    <property type="protein sequence ID" value="TuG1812G0100000380.01.T01.cds305313"/>
    <property type="gene ID" value="TuG1812G0100000380.01"/>
</dbReference>
<accession>A0A8R7JV52</accession>
<dbReference type="PANTHER" id="PTHR24121">
    <property type="entry name" value="NO MECHANORECEPTOR POTENTIAL C, ISOFORM D-RELATED"/>
    <property type="match status" value="1"/>
</dbReference>
<evidence type="ECO:0000256" key="1">
    <source>
        <dbReference type="PROSITE-ProRule" id="PRU00023"/>
    </source>
</evidence>
<feature type="repeat" description="ANK" evidence="1">
    <location>
        <begin position="47"/>
        <end position="79"/>
    </location>
</feature>
<dbReference type="SMART" id="SM00248">
    <property type="entry name" value="ANK"/>
    <property type="match status" value="3"/>
</dbReference>
<dbReference type="SUPFAM" id="SSF48403">
    <property type="entry name" value="Ankyrin repeat"/>
    <property type="match status" value="1"/>
</dbReference>
<name>A0A8R7JV52_TRIUA</name>
<dbReference type="Pfam" id="PF00023">
    <property type="entry name" value="Ank"/>
    <property type="match status" value="1"/>
</dbReference>
<keyword evidence="3" id="KW-1185">Reference proteome</keyword>
<reference evidence="3" key="1">
    <citation type="journal article" date="2013" name="Nature">
        <title>Draft genome of the wheat A-genome progenitor Triticum urartu.</title>
        <authorList>
            <person name="Ling H.Q."/>
            <person name="Zhao S."/>
            <person name="Liu D."/>
            <person name="Wang J."/>
            <person name="Sun H."/>
            <person name="Zhang C."/>
            <person name="Fan H."/>
            <person name="Li D."/>
            <person name="Dong L."/>
            <person name="Tao Y."/>
            <person name="Gao C."/>
            <person name="Wu H."/>
            <person name="Li Y."/>
            <person name="Cui Y."/>
            <person name="Guo X."/>
            <person name="Zheng S."/>
            <person name="Wang B."/>
            <person name="Yu K."/>
            <person name="Liang Q."/>
            <person name="Yang W."/>
            <person name="Lou X."/>
            <person name="Chen J."/>
            <person name="Feng M."/>
            <person name="Jian J."/>
            <person name="Zhang X."/>
            <person name="Luo G."/>
            <person name="Jiang Y."/>
            <person name="Liu J."/>
            <person name="Wang Z."/>
            <person name="Sha Y."/>
            <person name="Zhang B."/>
            <person name="Wu H."/>
            <person name="Tang D."/>
            <person name="Shen Q."/>
            <person name="Xue P."/>
            <person name="Zou S."/>
            <person name="Wang X."/>
            <person name="Liu X."/>
            <person name="Wang F."/>
            <person name="Yang Y."/>
            <person name="An X."/>
            <person name="Dong Z."/>
            <person name="Zhang K."/>
            <person name="Zhang X."/>
            <person name="Luo M.C."/>
            <person name="Dvorak J."/>
            <person name="Tong Y."/>
            <person name="Wang J."/>
            <person name="Yang H."/>
            <person name="Li Z."/>
            <person name="Wang D."/>
            <person name="Zhang A."/>
            <person name="Wang J."/>
        </authorList>
    </citation>
    <scope>NUCLEOTIDE SEQUENCE</scope>
    <source>
        <strain evidence="3">cv. G1812</strain>
    </source>
</reference>
<reference evidence="2" key="3">
    <citation type="submission" date="2022-06" db="UniProtKB">
        <authorList>
            <consortium name="EnsemblPlants"/>
        </authorList>
    </citation>
    <scope>IDENTIFICATION</scope>
</reference>
<dbReference type="Gene3D" id="1.25.40.20">
    <property type="entry name" value="Ankyrin repeat-containing domain"/>
    <property type="match status" value="1"/>
</dbReference>
<dbReference type="PROSITE" id="PS50088">
    <property type="entry name" value="ANK_REPEAT"/>
    <property type="match status" value="1"/>
</dbReference>
<dbReference type="Proteomes" id="UP000015106">
    <property type="component" value="Chromosome 1"/>
</dbReference>
<dbReference type="Pfam" id="PF12796">
    <property type="entry name" value="Ank_2"/>
    <property type="match status" value="1"/>
</dbReference>
<dbReference type="InterPro" id="IPR036770">
    <property type="entry name" value="Ankyrin_rpt-contain_sf"/>
</dbReference>
<evidence type="ECO:0000313" key="2">
    <source>
        <dbReference type="EnsemblPlants" id="TuG1812G0100000380.01.T01.cds305313"/>
    </source>
</evidence>
<reference evidence="2" key="2">
    <citation type="submission" date="2018-03" db="EMBL/GenBank/DDBJ databases">
        <title>The Triticum urartu genome reveals the dynamic nature of wheat genome evolution.</title>
        <authorList>
            <person name="Ling H."/>
            <person name="Ma B."/>
            <person name="Shi X."/>
            <person name="Liu H."/>
            <person name="Dong L."/>
            <person name="Sun H."/>
            <person name="Cao Y."/>
            <person name="Gao Q."/>
            <person name="Zheng S."/>
            <person name="Li Y."/>
            <person name="Yu Y."/>
            <person name="Du H."/>
            <person name="Qi M."/>
            <person name="Li Y."/>
            <person name="Yu H."/>
            <person name="Cui Y."/>
            <person name="Wang N."/>
            <person name="Chen C."/>
            <person name="Wu H."/>
            <person name="Zhao Y."/>
            <person name="Zhang J."/>
            <person name="Li Y."/>
            <person name="Zhou W."/>
            <person name="Zhang B."/>
            <person name="Hu W."/>
            <person name="Eijk M."/>
            <person name="Tang J."/>
            <person name="Witsenboer H."/>
            <person name="Zhao S."/>
            <person name="Li Z."/>
            <person name="Zhang A."/>
            <person name="Wang D."/>
            <person name="Liang C."/>
        </authorList>
    </citation>
    <scope>NUCLEOTIDE SEQUENCE [LARGE SCALE GENOMIC DNA]</scope>
    <source>
        <strain evidence="2">cv. G1812</strain>
    </source>
</reference>
<dbReference type="PROSITE" id="PS50297">
    <property type="entry name" value="ANK_REP_REGION"/>
    <property type="match status" value="1"/>
</dbReference>
<keyword evidence="1" id="KW-0040">ANK repeat</keyword>
<organism evidence="2 3">
    <name type="scientific">Triticum urartu</name>
    <name type="common">Red wild einkorn</name>
    <name type="synonym">Crithodium urartu</name>
    <dbReference type="NCBI Taxonomy" id="4572"/>
    <lineage>
        <taxon>Eukaryota</taxon>
        <taxon>Viridiplantae</taxon>
        <taxon>Streptophyta</taxon>
        <taxon>Embryophyta</taxon>
        <taxon>Tracheophyta</taxon>
        <taxon>Spermatophyta</taxon>
        <taxon>Magnoliopsida</taxon>
        <taxon>Liliopsida</taxon>
        <taxon>Poales</taxon>
        <taxon>Poaceae</taxon>
        <taxon>BOP clade</taxon>
        <taxon>Pooideae</taxon>
        <taxon>Triticodae</taxon>
        <taxon>Triticeae</taxon>
        <taxon>Triticinae</taxon>
        <taxon>Triticum</taxon>
    </lineage>
</organism>
<dbReference type="AlphaFoldDB" id="A0A8R7JV52"/>
<protein>
    <submittedName>
        <fullName evidence="2">Uncharacterized protein</fullName>
    </submittedName>
</protein>
<proteinExistence type="predicted"/>
<sequence length="126" mass="13920">SLLKGVTARGDTALHAVVSHGHNPEFLKCVSIIDERDQDLLFAVNNKGDTPLHCATRSGRPHMVSHLIELAENRNSLQKLLRIENMLVETALHDAVRVGNEHIVKILLKVDPSLANYPNEGTSPLY</sequence>